<evidence type="ECO:0008006" key="5">
    <source>
        <dbReference type="Google" id="ProtNLM"/>
    </source>
</evidence>
<evidence type="ECO:0000256" key="1">
    <source>
        <dbReference type="SAM" id="Phobius"/>
    </source>
</evidence>
<name>A0A5B7G3K2_PORTR</name>
<keyword evidence="1" id="KW-0812">Transmembrane</keyword>
<proteinExistence type="predicted"/>
<accession>A0A5B7G3K2</accession>
<evidence type="ECO:0000313" key="3">
    <source>
        <dbReference type="EMBL" id="MPC54431.1"/>
    </source>
</evidence>
<organism evidence="3 4">
    <name type="scientific">Portunus trituberculatus</name>
    <name type="common">Swimming crab</name>
    <name type="synonym">Neptunus trituberculatus</name>
    <dbReference type="NCBI Taxonomy" id="210409"/>
    <lineage>
        <taxon>Eukaryota</taxon>
        <taxon>Metazoa</taxon>
        <taxon>Ecdysozoa</taxon>
        <taxon>Arthropoda</taxon>
        <taxon>Crustacea</taxon>
        <taxon>Multicrustacea</taxon>
        <taxon>Malacostraca</taxon>
        <taxon>Eumalacostraca</taxon>
        <taxon>Eucarida</taxon>
        <taxon>Decapoda</taxon>
        <taxon>Pleocyemata</taxon>
        <taxon>Brachyura</taxon>
        <taxon>Eubrachyura</taxon>
        <taxon>Portunoidea</taxon>
        <taxon>Portunidae</taxon>
        <taxon>Portuninae</taxon>
        <taxon>Portunus</taxon>
    </lineage>
</organism>
<dbReference type="Proteomes" id="UP000324222">
    <property type="component" value="Unassembled WGS sequence"/>
</dbReference>
<feature type="chain" id="PRO_5022707232" description="Secreted protein" evidence="2">
    <location>
        <begin position="19"/>
        <end position="93"/>
    </location>
</feature>
<reference evidence="3 4" key="1">
    <citation type="submission" date="2019-05" db="EMBL/GenBank/DDBJ databases">
        <title>Another draft genome of Portunus trituberculatus and its Hox gene families provides insights of decapod evolution.</title>
        <authorList>
            <person name="Jeong J.-H."/>
            <person name="Song I."/>
            <person name="Kim S."/>
            <person name="Choi T."/>
            <person name="Kim D."/>
            <person name="Ryu S."/>
            <person name="Kim W."/>
        </authorList>
    </citation>
    <scope>NUCLEOTIDE SEQUENCE [LARGE SCALE GENOMIC DNA]</scope>
    <source>
        <tissue evidence="3">Muscle</tissue>
    </source>
</reference>
<gene>
    <name evidence="3" type="ORF">E2C01_048347</name>
</gene>
<dbReference type="EMBL" id="VSRR010012352">
    <property type="protein sequence ID" value="MPC54431.1"/>
    <property type="molecule type" value="Genomic_DNA"/>
</dbReference>
<comment type="caution">
    <text evidence="3">The sequence shown here is derived from an EMBL/GenBank/DDBJ whole genome shotgun (WGS) entry which is preliminary data.</text>
</comment>
<keyword evidence="4" id="KW-1185">Reference proteome</keyword>
<feature type="transmembrane region" description="Helical" evidence="1">
    <location>
        <begin position="66"/>
        <end position="85"/>
    </location>
</feature>
<keyword evidence="2" id="KW-0732">Signal</keyword>
<protein>
    <recommendedName>
        <fullName evidence="5">Secreted protein</fullName>
    </recommendedName>
</protein>
<evidence type="ECO:0000256" key="2">
    <source>
        <dbReference type="SAM" id="SignalP"/>
    </source>
</evidence>
<evidence type="ECO:0000313" key="4">
    <source>
        <dbReference type="Proteomes" id="UP000324222"/>
    </source>
</evidence>
<dbReference type="AlphaFoldDB" id="A0A5B7G3K2"/>
<feature type="signal peptide" evidence="2">
    <location>
        <begin position="1"/>
        <end position="18"/>
    </location>
</feature>
<keyword evidence="1" id="KW-0472">Membrane</keyword>
<keyword evidence="1" id="KW-1133">Transmembrane helix</keyword>
<sequence length="93" mass="10352">MCLISVCVCVWAWALCSCGSVSISTLIQFSLKLCTLVADTTFSLKLLQVSTHLCKKLNFLTSLRHLSFLSFLLCNLVLLMSYSSFRISFSLST</sequence>